<feature type="transmembrane region" description="Helical" evidence="3">
    <location>
        <begin position="37"/>
        <end position="61"/>
    </location>
</feature>
<dbReference type="CDD" id="cd17332">
    <property type="entry name" value="MFS_MelB_like"/>
    <property type="match status" value="1"/>
</dbReference>
<reference evidence="4 5" key="1">
    <citation type="submission" date="2024-07" db="EMBL/GenBank/DDBJ databases">
        <title>Uliginosibacterium paludis KCTC:42655.</title>
        <authorList>
            <person name="Kim M.K."/>
        </authorList>
    </citation>
    <scope>NUCLEOTIDE SEQUENCE [LARGE SCALE GENOMIC DNA]</scope>
    <source>
        <strain evidence="4 5">KCTC 42655</strain>
    </source>
</reference>
<feature type="transmembrane region" description="Helical" evidence="3">
    <location>
        <begin position="175"/>
        <end position="194"/>
    </location>
</feature>
<gene>
    <name evidence="4" type="ORF">ABVT11_15645</name>
</gene>
<comment type="similarity">
    <text evidence="1">Belongs to the sodium:galactoside symporter (TC 2.A.2) family.</text>
</comment>
<evidence type="ECO:0000313" key="5">
    <source>
        <dbReference type="Proteomes" id="UP001548590"/>
    </source>
</evidence>
<dbReference type="InterPro" id="IPR036259">
    <property type="entry name" value="MFS_trans_sf"/>
</dbReference>
<feature type="transmembrane region" description="Helical" evidence="3">
    <location>
        <begin position="112"/>
        <end position="129"/>
    </location>
</feature>
<feature type="compositionally biased region" description="Basic and acidic residues" evidence="2">
    <location>
        <begin position="1"/>
        <end position="10"/>
    </location>
</feature>
<dbReference type="EMBL" id="JBEWLZ010000010">
    <property type="protein sequence ID" value="MET1491273.1"/>
    <property type="molecule type" value="Genomic_DNA"/>
</dbReference>
<feature type="transmembrane region" description="Helical" evidence="3">
    <location>
        <begin position="444"/>
        <end position="465"/>
    </location>
</feature>
<dbReference type="PANTHER" id="PTHR11328">
    <property type="entry name" value="MAJOR FACILITATOR SUPERFAMILY DOMAIN-CONTAINING PROTEIN"/>
    <property type="match status" value="1"/>
</dbReference>
<evidence type="ECO:0000256" key="2">
    <source>
        <dbReference type="SAM" id="MobiDB-lite"/>
    </source>
</evidence>
<accession>A0ABV2CU04</accession>
<evidence type="ECO:0000313" key="4">
    <source>
        <dbReference type="EMBL" id="MET1491273.1"/>
    </source>
</evidence>
<feature type="transmembrane region" description="Helical" evidence="3">
    <location>
        <begin position="135"/>
        <end position="155"/>
    </location>
</feature>
<feature type="transmembrane region" description="Helical" evidence="3">
    <location>
        <begin position="357"/>
        <end position="377"/>
    </location>
</feature>
<dbReference type="Gene3D" id="1.20.1250.20">
    <property type="entry name" value="MFS general substrate transporter like domains"/>
    <property type="match status" value="1"/>
</dbReference>
<proteinExistence type="inferred from homology"/>
<evidence type="ECO:0000256" key="3">
    <source>
        <dbReference type="SAM" id="Phobius"/>
    </source>
</evidence>
<keyword evidence="3" id="KW-1133">Transmembrane helix</keyword>
<dbReference type="InterPro" id="IPR039672">
    <property type="entry name" value="MFS_2"/>
</dbReference>
<sequence length="539" mass="59555">MTHKQTDRRAMASIHANGMHGQEETSMAKREIRLINYIAYGSNDFLGAGAMALMAAWLLYFYTTFCGLSPVEATSIFAVARVVDAIASPLMGYISDNFHRTWLGRRFGRRKFFIMIAIPLVMCYALIWVSGMSYWYYLASYVLFELVYSMVLVPYETLAAEMSPDFKVKAKFAGARILTGQISAIVAGFLPGRLVEALGKDSPMTFFYAGLIFASIFVCVVSLLYTFTWERPYEEIIENEDDTRLGFGQSMKKLVVDLSSTFRIRAFRQHLGMYLGGYISQDTFNAVFTYFVVFALASDAKHASNLLGVMAIVQFIAVSLFIPLCLRINAAPAYRIAVSLFGLAVVGYFVLYMNMPAAIGVLLYVPTLIAGLGRGGLNYIPWNTYNYMADVDQIVTGRRREGIFAGVMTFVRKASQAGAVMIVGLILQASGFVSGQAAQSPETIATIVNVMLYVTVAILATGFVISLRFRLTRQSHAVLMAEIEHLKQGGRTPTSQAARETVEALSGWRYEQLWGNNTVGYRAGAEVPVAEVRRAGSPA</sequence>
<dbReference type="RefSeq" id="WP_345930299.1">
    <property type="nucleotide sequence ID" value="NZ_JBDIVF010000016.1"/>
</dbReference>
<evidence type="ECO:0000256" key="1">
    <source>
        <dbReference type="ARBA" id="ARBA00009617"/>
    </source>
</evidence>
<feature type="region of interest" description="Disordered" evidence="2">
    <location>
        <begin position="1"/>
        <end position="25"/>
    </location>
</feature>
<comment type="caution">
    <text evidence="4">The sequence shown here is derived from an EMBL/GenBank/DDBJ whole genome shotgun (WGS) entry which is preliminary data.</text>
</comment>
<dbReference type="Pfam" id="PF13347">
    <property type="entry name" value="MFS_2"/>
    <property type="match status" value="1"/>
</dbReference>
<feature type="transmembrane region" description="Helical" evidence="3">
    <location>
        <begin position="206"/>
        <end position="227"/>
    </location>
</feature>
<keyword evidence="3" id="KW-0812">Transmembrane</keyword>
<feature type="transmembrane region" description="Helical" evidence="3">
    <location>
        <begin position="303"/>
        <end position="326"/>
    </location>
</feature>
<keyword evidence="5" id="KW-1185">Reference proteome</keyword>
<keyword evidence="3" id="KW-0472">Membrane</keyword>
<feature type="transmembrane region" description="Helical" evidence="3">
    <location>
        <begin position="73"/>
        <end position="91"/>
    </location>
</feature>
<organism evidence="4 5">
    <name type="scientific">Uliginosibacterium paludis</name>
    <dbReference type="NCBI Taxonomy" id="1615952"/>
    <lineage>
        <taxon>Bacteria</taxon>
        <taxon>Pseudomonadati</taxon>
        <taxon>Pseudomonadota</taxon>
        <taxon>Betaproteobacteria</taxon>
        <taxon>Rhodocyclales</taxon>
        <taxon>Zoogloeaceae</taxon>
        <taxon>Uliginosibacterium</taxon>
    </lineage>
</organism>
<name>A0ABV2CU04_9RHOO</name>
<dbReference type="Proteomes" id="UP001548590">
    <property type="component" value="Unassembled WGS sequence"/>
</dbReference>
<feature type="transmembrane region" description="Helical" evidence="3">
    <location>
        <begin position="271"/>
        <end position="297"/>
    </location>
</feature>
<dbReference type="PANTHER" id="PTHR11328:SF24">
    <property type="entry name" value="MAJOR FACILITATOR SUPERFAMILY (MFS) PROFILE DOMAIN-CONTAINING PROTEIN"/>
    <property type="match status" value="1"/>
</dbReference>
<dbReference type="SUPFAM" id="SSF103473">
    <property type="entry name" value="MFS general substrate transporter"/>
    <property type="match status" value="1"/>
</dbReference>
<protein>
    <submittedName>
        <fullName evidence="4">MFS transporter</fullName>
    </submittedName>
</protein>
<feature type="transmembrane region" description="Helical" evidence="3">
    <location>
        <begin position="417"/>
        <end position="438"/>
    </location>
</feature>
<feature type="transmembrane region" description="Helical" evidence="3">
    <location>
        <begin position="333"/>
        <end position="351"/>
    </location>
</feature>